<gene>
    <name evidence="1" type="ORF">CWM47_23185</name>
</gene>
<dbReference type="KEGG" id="spir:CWM47_23185"/>
<name>A0A2K8Z3T5_9BACT</name>
<accession>A0A2K8Z3T5</accession>
<dbReference type="PROSITE" id="PS51257">
    <property type="entry name" value="PROKAR_LIPOPROTEIN"/>
    <property type="match status" value="1"/>
</dbReference>
<dbReference type="OrthoDB" id="962026at2"/>
<sequence length="149" mass="15860">MKLVVLLLAVLVTTTFSCKKSDDAVPAATTAAIDVKTVMPVGSWSVGTLRQRTEDKSSSFKNISFVFSADGSVTATDNGKTTKGTWVYSPAVTYYGGNGLASITLSMGTSKPFDMLSGTWNLNSASTSSNLLLDYKEPAEDEHLSFVKL</sequence>
<dbReference type="EMBL" id="CP025096">
    <property type="protein sequence ID" value="AUD04494.1"/>
    <property type="molecule type" value="Genomic_DNA"/>
</dbReference>
<dbReference type="Proteomes" id="UP000232883">
    <property type="component" value="Chromosome"/>
</dbReference>
<dbReference type="AlphaFoldDB" id="A0A2K8Z3T5"/>
<organism evidence="1 2">
    <name type="scientific">Spirosoma pollinicola</name>
    <dbReference type="NCBI Taxonomy" id="2057025"/>
    <lineage>
        <taxon>Bacteria</taxon>
        <taxon>Pseudomonadati</taxon>
        <taxon>Bacteroidota</taxon>
        <taxon>Cytophagia</taxon>
        <taxon>Cytophagales</taxon>
        <taxon>Cytophagaceae</taxon>
        <taxon>Spirosoma</taxon>
    </lineage>
</organism>
<keyword evidence="2" id="KW-1185">Reference proteome</keyword>
<proteinExistence type="predicted"/>
<evidence type="ECO:0000313" key="1">
    <source>
        <dbReference type="EMBL" id="AUD04494.1"/>
    </source>
</evidence>
<protein>
    <recommendedName>
        <fullName evidence="3">Lipocalin-like domain-containing protein</fullName>
    </recommendedName>
</protein>
<dbReference type="RefSeq" id="WP_100990559.1">
    <property type="nucleotide sequence ID" value="NZ_CP025096.1"/>
</dbReference>
<reference evidence="1 2" key="1">
    <citation type="submission" date="2017-11" db="EMBL/GenBank/DDBJ databases">
        <title>Taxonomic description and genome sequences of Spirosoma HA7 sp. nov., isolated from pollen microhabitat of Corylus avellana.</title>
        <authorList>
            <person name="Ambika Manirajan B."/>
            <person name="Suarez C."/>
            <person name="Ratering S."/>
            <person name="Geissler-Plaum R."/>
            <person name="Cardinale M."/>
            <person name="Sylvia S."/>
        </authorList>
    </citation>
    <scope>NUCLEOTIDE SEQUENCE [LARGE SCALE GENOMIC DNA]</scope>
    <source>
        <strain evidence="1 2">HA7</strain>
    </source>
</reference>
<evidence type="ECO:0008006" key="3">
    <source>
        <dbReference type="Google" id="ProtNLM"/>
    </source>
</evidence>
<evidence type="ECO:0000313" key="2">
    <source>
        <dbReference type="Proteomes" id="UP000232883"/>
    </source>
</evidence>